<dbReference type="EMBL" id="JAJFAZ020000004">
    <property type="protein sequence ID" value="KAI5334051.1"/>
    <property type="molecule type" value="Genomic_DNA"/>
</dbReference>
<sequence>MGWLCLLFLLFTTCQFNSTCSSSSNSSSSLSLCHPQDSSALLQFKNSFSIDTSSKRELYNGTILYSNRTISWQKGKD</sequence>
<proteinExistence type="predicted"/>
<keyword evidence="1" id="KW-0732">Signal</keyword>
<gene>
    <name evidence="2" type="ORF">L3X38_024184</name>
</gene>
<protein>
    <submittedName>
        <fullName evidence="2">Uncharacterized protein</fullName>
    </submittedName>
</protein>
<accession>A0AAD4W1V6</accession>
<comment type="caution">
    <text evidence="2">The sequence shown here is derived from an EMBL/GenBank/DDBJ whole genome shotgun (WGS) entry which is preliminary data.</text>
</comment>
<evidence type="ECO:0000313" key="2">
    <source>
        <dbReference type="EMBL" id="KAI5334051.1"/>
    </source>
</evidence>
<organism evidence="2 3">
    <name type="scientific">Prunus dulcis</name>
    <name type="common">Almond</name>
    <name type="synonym">Amygdalus dulcis</name>
    <dbReference type="NCBI Taxonomy" id="3755"/>
    <lineage>
        <taxon>Eukaryota</taxon>
        <taxon>Viridiplantae</taxon>
        <taxon>Streptophyta</taxon>
        <taxon>Embryophyta</taxon>
        <taxon>Tracheophyta</taxon>
        <taxon>Spermatophyta</taxon>
        <taxon>Magnoliopsida</taxon>
        <taxon>eudicotyledons</taxon>
        <taxon>Gunneridae</taxon>
        <taxon>Pentapetalae</taxon>
        <taxon>rosids</taxon>
        <taxon>fabids</taxon>
        <taxon>Rosales</taxon>
        <taxon>Rosaceae</taxon>
        <taxon>Amygdaloideae</taxon>
        <taxon>Amygdaleae</taxon>
        <taxon>Prunus</taxon>
    </lineage>
</organism>
<feature type="chain" id="PRO_5042045967" evidence="1">
    <location>
        <begin position="17"/>
        <end position="77"/>
    </location>
</feature>
<evidence type="ECO:0000313" key="3">
    <source>
        <dbReference type="Proteomes" id="UP001054821"/>
    </source>
</evidence>
<evidence type="ECO:0000256" key="1">
    <source>
        <dbReference type="SAM" id="SignalP"/>
    </source>
</evidence>
<reference evidence="2 3" key="1">
    <citation type="journal article" date="2022" name="G3 (Bethesda)">
        <title>Whole-genome sequence and methylome profiling of the almond [Prunus dulcis (Mill.) D.A. Webb] cultivar 'Nonpareil'.</title>
        <authorList>
            <person name="D'Amico-Willman K.M."/>
            <person name="Ouma W.Z."/>
            <person name="Meulia T."/>
            <person name="Sideli G.M."/>
            <person name="Gradziel T.M."/>
            <person name="Fresnedo-Ramirez J."/>
        </authorList>
    </citation>
    <scope>NUCLEOTIDE SEQUENCE [LARGE SCALE GENOMIC DNA]</scope>
    <source>
        <strain evidence="2">Clone GOH B32 T37-40</strain>
    </source>
</reference>
<keyword evidence="3" id="KW-1185">Reference proteome</keyword>
<dbReference type="AlphaFoldDB" id="A0AAD4W1V6"/>
<feature type="signal peptide" evidence="1">
    <location>
        <begin position="1"/>
        <end position="16"/>
    </location>
</feature>
<name>A0AAD4W1V6_PRUDU</name>
<dbReference type="Proteomes" id="UP001054821">
    <property type="component" value="Chromosome 4"/>
</dbReference>